<sequence length="257" mass="27087">MDLAGKTVVLTGATSGIGLATARLLADRVGLLIVQGPEKAAEVRDRLPAGVVYLRADYSELAAVARLAGDMRAEAGAVDLLINNAARPGPPARTLTGDGHEITFQTNYLAPVLLTALLGEPPRVVNVASATHLSATLHLDDVDLARHRYAPDVAYAHSKLALVTETCRLAATLTPPAAAVSMHPGIISTALLHAMFSIGGDSPARAAENLRYVATRDGDNGTYYDEREPADPNPQATDPRTQQRLYELTRAALSGLL</sequence>
<dbReference type="PANTHER" id="PTHR43157:SF31">
    <property type="entry name" value="PHOSPHATIDYLINOSITOL-GLYCAN BIOSYNTHESIS CLASS F PROTEIN"/>
    <property type="match status" value="1"/>
</dbReference>
<dbReference type="RefSeq" id="WP_020508946.1">
    <property type="nucleotide sequence ID" value="NZ_JBIAZU010000001.1"/>
</dbReference>
<proteinExistence type="predicted"/>
<dbReference type="SUPFAM" id="SSF51735">
    <property type="entry name" value="NAD(P)-binding Rossmann-fold domains"/>
    <property type="match status" value="1"/>
</dbReference>
<reference evidence="3 4" key="1">
    <citation type="submission" date="2024-10" db="EMBL/GenBank/DDBJ databases">
        <title>The Natural Products Discovery Center: Release of the First 8490 Sequenced Strains for Exploring Actinobacteria Biosynthetic Diversity.</title>
        <authorList>
            <person name="Kalkreuter E."/>
            <person name="Kautsar S.A."/>
            <person name="Yang D."/>
            <person name="Bader C.D."/>
            <person name="Teijaro C.N."/>
            <person name="Fluegel L."/>
            <person name="Davis C.M."/>
            <person name="Simpson J.R."/>
            <person name="Lauterbach L."/>
            <person name="Steele A.D."/>
            <person name="Gui C."/>
            <person name="Meng S."/>
            <person name="Li G."/>
            <person name="Viehrig K."/>
            <person name="Ye F."/>
            <person name="Su P."/>
            <person name="Kiefer A.F."/>
            <person name="Nichols A."/>
            <person name="Cepeda A.J."/>
            <person name="Yan W."/>
            <person name="Fan B."/>
            <person name="Jiang Y."/>
            <person name="Adhikari A."/>
            <person name="Zheng C.-J."/>
            <person name="Schuster L."/>
            <person name="Cowan T.M."/>
            <person name="Smanski M.J."/>
            <person name="Chevrette M.G."/>
            <person name="De Carvalho L.P.S."/>
            <person name="Shen B."/>
        </authorList>
    </citation>
    <scope>NUCLEOTIDE SEQUENCE [LARGE SCALE GENOMIC DNA]</scope>
    <source>
        <strain evidence="3 4">NPDC000087</strain>
    </source>
</reference>
<evidence type="ECO:0000313" key="3">
    <source>
        <dbReference type="EMBL" id="MFF5288596.1"/>
    </source>
</evidence>
<protein>
    <submittedName>
        <fullName evidence="3">SDR family NAD(P)-dependent oxidoreductase</fullName>
    </submittedName>
</protein>
<dbReference type="InterPro" id="IPR036291">
    <property type="entry name" value="NAD(P)-bd_dom_sf"/>
</dbReference>
<gene>
    <name evidence="3" type="ORF">ACFY35_04105</name>
</gene>
<feature type="region of interest" description="Disordered" evidence="2">
    <location>
        <begin position="217"/>
        <end position="240"/>
    </location>
</feature>
<comment type="caution">
    <text evidence="3">The sequence shown here is derived from an EMBL/GenBank/DDBJ whole genome shotgun (WGS) entry which is preliminary data.</text>
</comment>
<evidence type="ECO:0000256" key="1">
    <source>
        <dbReference type="ARBA" id="ARBA00023002"/>
    </source>
</evidence>
<dbReference type="Proteomes" id="UP001602245">
    <property type="component" value="Unassembled WGS sequence"/>
</dbReference>
<evidence type="ECO:0000256" key="2">
    <source>
        <dbReference type="SAM" id="MobiDB-lite"/>
    </source>
</evidence>
<dbReference type="PRINTS" id="PR00081">
    <property type="entry name" value="GDHRDH"/>
</dbReference>
<dbReference type="PANTHER" id="PTHR43157">
    <property type="entry name" value="PHOSPHATIDYLINOSITOL-GLYCAN BIOSYNTHESIS CLASS F PROTEIN-RELATED"/>
    <property type="match status" value="1"/>
</dbReference>
<evidence type="ECO:0000313" key="4">
    <source>
        <dbReference type="Proteomes" id="UP001602245"/>
    </source>
</evidence>
<name>A0ABW6W5L8_9ACTN</name>
<accession>A0ABW6W5L8</accession>
<dbReference type="InterPro" id="IPR002347">
    <property type="entry name" value="SDR_fam"/>
</dbReference>
<keyword evidence="4" id="KW-1185">Reference proteome</keyword>
<organism evidence="3 4">
    <name type="scientific">Paractinoplanes globisporus</name>
    <dbReference type="NCBI Taxonomy" id="113565"/>
    <lineage>
        <taxon>Bacteria</taxon>
        <taxon>Bacillati</taxon>
        <taxon>Actinomycetota</taxon>
        <taxon>Actinomycetes</taxon>
        <taxon>Micromonosporales</taxon>
        <taxon>Micromonosporaceae</taxon>
        <taxon>Paractinoplanes</taxon>
    </lineage>
</organism>
<dbReference type="Pfam" id="PF00106">
    <property type="entry name" value="adh_short"/>
    <property type="match status" value="1"/>
</dbReference>
<keyword evidence="1" id="KW-0560">Oxidoreductase</keyword>
<feature type="compositionally biased region" description="Basic and acidic residues" evidence="2">
    <location>
        <begin position="217"/>
        <end position="230"/>
    </location>
</feature>
<dbReference type="Gene3D" id="3.40.50.720">
    <property type="entry name" value="NAD(P)-binding Rossmann-like Domain"/>
    <property type="match status" value="1"/>
</dbReference>
<dbReference type="EMBL" id="JBIAZU010000001">
    <property type="protein sequence ID" value="MFF5288596.1"/>
    <property type="molecule type" value="Genomic_DNA"/>
</dbReference>